<comment type="similarity">
    <text evidence="9">Belongs to the class I-like SAM-binding methyltransferase superfamily. Trm1 family.</text>
</comment>
<feature type="region of interest" description="Disordered" evidence="10">
    <location>
        <begin position="532"/>
        <end position="569"/>
    </location>
</feature>
<dbReference type="PROSITE" id="PS51626">
    <property type="entry name" value="SAM_MT_TRM1"/>
    <property type="match status" value="1"/>
</dbReference>
<evidence type="ECO:0000256" key="7">
    <source>
        <dbReference type="ARBA" id="ARBA00039099"/>
    </source>
</evidence>
<keyword evidence="2 9" id="KW-0489">Methyltransferase</keyword>
<dbReference type="Proteomes" id="UP001150062">
    <property type="component" value="Unassembled WGS sequence"/>
</dbReference>
<keyword evidence="5 9" id="KW-0819">tRNA processing</keyword>
<proteinExistence type="inferred from homology"/>
<evidence type="ECO:0000256" key="5">
    <source>
        <dbReference type="ARBA" id="ARBA00022694"/>
    </source>
</evidence>
<evidence type="ECO:0000256" key="1">
    <source>
        <dbReference type="ARBA" id="ARBA00022555"/>
    </source>
</evidence>
<dbReference type="InterPro" id="IPR002905">
    <property type="entry name" value="Trm1"/>
</dbReference>
<reference evidence="11" key="1">
    <citation type="submission" date="2022-08" db="EMBL/GenBank/DDBJ databases">
        <title>Novel sulfate-reducing endosymbionts in the free-living metamonad Anaeramoeba.</title>
        <authorList>
            <person name="Jerlstrom-Hultqvist J."/>
            <person name="Cepicka I."/>
            <person name="Gallot-Lavallee L."/>
            <person name="Salas-Leiva D."/>
            <person name="Curtis B.A."/>
            <person name="Zahonova K."/>
            <person name="Pipaliya S."/>
            <person name="Dacks J."/>
            <person name="Roger A.J."/>
        </authorList>
    </citation>
    <scope>NUCLEOTIDE SEQUENCE</scope>
    <source>
        <strain evidence="11">Schooner1</strain>
    </source>
</reference>
<protein>
    <recommendedName>
        <fullName evidence="7 9">tRNA (guanine(26)-N(2))-dimethyltransferase</fullName>
        <ecNumber evidence="7 9">2.1.1.216</ecNumber>
    </recommendedName>
</protein>
<dbReference type="PANTHER" id="PTHR10631">
    <property type="entry name" value="N 2 ,N 2 -DIMETHYLGUANOSINE TRNA METHYLTRANSFERASE"/>
    <property type="match status" value="1"/>
</dbReference>
<evidence type="ECO:0000256" key="10">
    <source>
        <dbReference type="SAM" id="MobiDB-lite"/>
    </source>
</evidence>
<evidence type="ECO:0000256" key="9">
    <source>
        <dbReference type="PROSITE-ProRule" id="PRU00958"/>
    </source>
</evidence>
<sequence length="569" mass="65260">MEIEKEKITKEKEEKEKKEEKNENKETIQEGLAIISNPNDNTVFYNPVQIINRDMSTLVIQMYAQLLNQEMQELAKKKNKNYDYELKLKENLKPAEFEVTKEKVNRIKRRSTDGYQGLKILEALSATGLRSIRYFKEIDGIANILANDLSETAFNSIHKNVKMNKLNPESEVIPSHGDAIDVMMKHRAPELQFDVIDLDPYGSASIFLDPAIQSIQNGGLLCVTCTDMTVLCGKNPTTVYNKYGALPMKRYYCHEFALRLVLGTIERTANKHKKYIVPLLSLSMNFYIRMFVRVFDGPGEARKGPSKLSHAYQSTITDEFVMMPLVNTYAKNKKNNNPDFHRPNTLPVNDLFDPNLKQNWRSAGPIWNQPIHDQSFVEKSIHFLTQNKQELSFSTFKRMMGILSMVQSELPDSPLYYSLSIISSHFKSSSISLLNFRSALANAGFKQSGTHCLKNAIKTDAPISFIYRVYCAWIEKKGEKESALKKLQNNKAFLHFFKKYTGSGSEPKSELDKIKIDFTPSSEVKKQMKIKAFYPNPQKNWGPKKRASGKPSKKQNQTQNQKKKKINEK</sequence>
<keyword evidence="1 9" id="KW-0820">tRNA-binding</keyword>
<evidence type="ECO:0000256" key="8">
    <source>
        <dbReference type="ARBA" id="ARBA00051897"/>
    </source>
</evidence>
<keyword evidence="4 9" id="KW-0949">S-adenosyl-L-methionine</keyword>
<dbReference type="EC" id="2.1.1.216" evidence="7 9"/>
<keyword evidence="6 9" id="KW-0694">RNA-binding</keyword>
<evidence type="ECO:0000256" key="6">
    <source>
        <dbReference type="ARBA" id="ARBA00022884"/>
    </source>
</evidence>
<evidence type="ECO:0000313" key="11">
    <source>
        <dbReference type="EMBL" id="KAJ6226747.1"/>
    </source>
</evidence>
<keyword evidence="12" id="KW-1185">Reference proteome</keyword>
<dbReference type="InterPro" id="IPR029063">
    <property type="entry name" value="SAM-dependent_MTases_sf"/>
</dbReference>
<dbReference type="PANTHER" id="PTHR10631:SF3">
    <property type="entry name" value="TRNA (GUANINE(26)-N(2))-DIMETHYLTRANSFERASE"/>
    <property type="match status" value="1"/>
</dbReference>
<evidence type="ECO:0000256" key="2">
    <source>
        <dbReference type="ARBA" id="ARBA00022603"/>
    </source>
</evidence>
<gene>
    <name evidence="11" type="ORF">M0813_10281</name>
</gene>
<feature type="region of interest" description="Disordered" evidence="10">
    <location>
        <begin position="1"/>
        <end position="26"/>
    </location>
</feature>
<evidence type="ECO:0000313" key="12">
    <source>
        <dbReference type="Proteomes" id="UP001150062"/>
    </source>
</evidence>
<dbReference type="Gene3D" id="3.40.50.150">
    <property type="entry name" value="Vaccinia Virus protein VP39"/>
    <property type="match status" value="1"/>
</dbReference>
<evidence type="ECO:0000256" key="3">
    <source>
        <dbReference type="ARBA" id="ARBA00022679"/>
    </source>
</evidence>
<comment type="catalytic activity">
    <reaction evidence="8 9">
        <text>guanosine(26) in tRNA + 2 S-adenosyl-L-methionine = N(2)-dimethylguanosine(26) in tRNA + 2 S-adenosyl-L-homocysteine + 2 H(+)</text>
        <dbReference type="Rhea" id="RHEA:43140"/>
        <dbReference type="Rhea" id="RHEA-COMP:10359"/>
        <dbReference type="Rhea" id="RHEA-COMP:10360"/>
        <dbReference type="ChEBI" id="CHEBI:15378"/>
        <dbReference type="ChEBI" id="CHEBI:57856"/>
        <dbReference type="ChEBI" id="CHEBI:59789"/>
        <dbReference type="ChEBI" id="CHEBI:74269"/>
        <dbReference type="ChEBI" id="CHEBI:74513"/>
        <dbReference type="EC" id="2.1.1.216"/>
    </reaction>
</comment>
<dbReference type="NCBIfam" id="TIGR00308">
    <property type="entry name" value="TRM1"/>
    <property type="match status" value="1"/>
</dbReference>
<keyword evidence="3 9" id="KW-0808">Transferase</keyword>
<dbReference type="EMBL" id="JAOAOG010000339">
    <property type="protein sequence ID" value="KAJ6226747.1"/>
    <property type="molecule type" value="Genomic_DNA"/>
</dbReference>
<accession>A0ABQ8X2G3</accession>
<dbReference type="InterPro" id="IPR042296">
    <property type="entry name" value="tRNA_met_Trm1_C"/>
</dbReference>
<evidence type="ECO:0000256" key="4">
    <source>
        <dbReference type="ARBA" id="ARBA00022691"/>
    </source>
</evidence>
<feature type="compositionally biased region" description="Basic residues" evidence="10">
    <location>
        <begin position="542"/>
        <end position="553"/>
    </location>
</feature>
<name>A0ABQ8X2G3_9EUKA</name>
<organism evidence="11 12">
    <name type="scientific">Anaeramoeba flamelloides</name>
    <dbReference type="NCBI Taxonomy" id="1746091"/>
    <lineage>
        <taxon>Eukaryota</taxon>
        <taxon>Metamonada</taxon>
        <taxon>Anaeramoebidae</taxon>
        <taxon>Anaeramoeba</taxon>
    </lineage>
</organism>
<dbReference type="Gene3D" id="3.30.56.70">
    <property type="entry name" value="N2,N2-dimethylguanosine tRNA methyltransferase, C-terminal domain"/>
    <property type="match status" value="1"/>
</dbReference>
<dbReference type="SUPFAM" id="SSF53335">
    <property type="entry name" value="S-adenosyl-L-methionine-dependent methyltransferases"/>
    <property type="match status" value="1"/>
</dbReference>
<dbReference type="Pfam" id="PF02005">
    <property type="entry name" value="TRM"/>
    <property type="match status" value="1"/>
</dbReference>
<comment type="caution">
    <text evidence="11">The sequence shown here is derived from an EMBL/GenBank/DDBJ whole genome shotgun (WGS) entry which is preliminary data.</text>
</comment>